<dbReference type="AlphaFoldDB" id="A0AAD2CX62"/>
<dbReference type="Proteomes" id="UP001295684">
    <property type="component" value="Unassembled WGS sequence"/>
</dbReference>
<evidence type="ECO:0000313" key="1">
    <source>
        <dbReference type="EMBL" id="CAI2373655.1"/>
    </source>
</evidence>
<protein>
    <submittedName>
        <fullName evidence="1">Uncharacterized protein</fullName>
    </submittedName>
</protein>
<proteinExistence type="predicted"/>
<organism evidence="1 2">
    <name type="scientific">Euplotes crassus</name>
    <dbReference type="NCBI Taxonomy" id="5936"/>
    <lineage>
        <taxon>Eukaryota</taxon>
        <taxon>Sar</taxon>
        <taxon>Alveolata</taxon>
        <taxon>Ciliophora</taxon>
        <taxon>Intramacronucleata</taxon>
        <taxon>Spirotrichea</taxon>
        <taxon>Hypotrichia</taxon>
        <taxon>Euplotida</taxon>
        <taxon>Euplotidae</taxon>
        <taxon>Moneuplotes</taxon>
    </lineage>
</organism>
<comment type="caution">
    <text evidence="1">The sequence shown here is derived from an EMBL/GenBank/DDBJ whole genome shotgun (WGS) entry which is preliminary data.</text>
</comment>
<evidence type="ECO:0000313" key="2">
    <source>
        <dbReference type="Proteomes" id="UP001295684"/>
    </source>
</evidence>
<dbReference type="EMBL" id="CAMPGE010015013">
    <property type="protein sequence ID" value="CAI2373655.1"/>
    <property type="molecule type" value="Genomic_DNA"/>
</dbReference>
<gene>
    <name evidence="1" type="ORF">ECRASSUSDP1_LOCUS15001</name>
</gene>
<reference evidence="1" key="1">
    <citation type="submission" date="2023-07" db="EMBL/GenBank/DDBJ databases">
        <authorList>
            <consortium name="AG Swart"/>
            <person name="Singh M."/>
            <person name="Singh A."/>
            <person name="Seah K."/>
            <person name="Emmerich C."/>
        </authorList>
    </citation>
    <scope>NUCLEOTIDE SEQUENCE</scope>
    <source>
        <strain evidence="1">DP1</strain>
    </source>
</reference>
<keyword evidence="2" id="KW-1185">Reference proteome</keyword>
<name>A0AAD2CX62_EUPCR</name>
<sequence>MENNKSYTNSKKINKVNCDDIRRLALQDLNSSRSGRCRSSLPDRRQTSFMGLEDSFTPEKSVLFEVESYRRCQELNLEPRSSLCPLRNGSRLGEIVMPALPKSPPLGKYSGVIKKFYDVSDQKGSSKCRGLVILNNKSIDLFTILEPKILKSNGKGRNSLNVSSKGGKKLRSIQVLKLRKKSKLGACKLLMKDSTLLTSKTPSCPDHRRMKILRKSIIMINPKRSQLPSKTPAKQTKSCAKKPQYFFTFNPSSL</sequence>
<accession>A0AAD2CX62</accession>